<evidence type="ECO:0000313" key="2">
    <source>
        <dbReference type="Proteomes" id="UP000694864"/>
    </source>
</evidence>
<proteinExistence type="predicted"/>
<dbReference type="InterPro" id="IPR055290">
    <property type="entry name" value="At3g26010-like"/>
</dbReference>
<sequence length="450" mass="51517">MGREKRAVVQLLEETLVNIFARFQLRRVRSVCKEWKSIIDSDYFRELYESVNSTSVSWSIMNRRNQTLSLEIVGHHGCERWGLRNSIGSSITRYDPETTTELVRKTLVLSCADGLVLLYIETSEGAPEYHVGNPLLRQWVRIPLPPHLSPFDVVRLQENKLFSDTGLVTRMEKGIVVGYKVVWMLASSYLSKEITFMVYASETGLWTTREVRCLRPMFWSRLEYSVPLNGILHWIASNGTNLDANYVLSYDLYNNDNDNGGGGDDECRAMLFPGMELYARHQRFKRTITTSAGSVVYCNVFKATNGGGRIIRVWRLVNYCDDDPLAAWNLLWELNTTNSSSLVGFGTDYFPVVMHPLNSDIIYLWSRDKNGLVLLNLRTHRFSLHKEEDNDGQNQSTNGGCILSLSGCKEYMDSIYSMYFIAHHVGALHNLYFSQFVLPPWLNPLPKLVS</sequence>
<gene>
    <name evidence="3" type="primary">LOC104738312</name>
</gene>
<reference evidence="3" key="2">
    <citation type="submission" date="2025-08" db="UniProtKB">
        <authorList>
            <consortium name="RefSeq"/>
        </authorList>
    </citation>
    <scope>IDENTIFICATION</scope>
    <source>
        <tissue evidence="3">Leaf</tissue>
    </source>
</reference>
<dbReference type="InterPro" id="IPR056592">
    <property type="entry name" value="Beta-prop_At3g26010-like"/>
</dbReference>
<dbReference type="Proteomes" id="UP000694864">
    <property type="component" value="Chromosome 13"/>
</dbReference>
<reference evidence="2" key="1">
    <citation type="journal article" date="2014" name="Nat. Commun.">
        <title>The emerging biofuel crop Camelina sativa retains a highly undifferentiated hexaploid genome structure.</title>
        <authorList>
            <person name="Kagale S."/>
            <person name="Koh C."/>
            <person name="Nixon J."/>
            <person name="Bollina V."/>
            <person name="Clarke W.E."/>
            <person name="Tuteja R."/>
            <person name="Spillane C."/>
            <person name="Robinson S.J."/>
            <person name="Links M.G."/>
            <person name="Clarke C."/>
            <person name="Higgins E.E."/>
            <person name="Huebert T."/>
            <person name="Sharpe A.G."/>
            <person name="Parkin I.A."/>
        </authorList>
    </citation>
    <scope>NUCLEOTIDE SEQUENCE [LARGE SCALE GENOMIC DNA]</scope>
    <source>
        <strain evidence="2">cv. DH55</strain>
    </source>
</reference>
<protein>
    <submittedName>
        <fullName evidence="3">F-box protein At3g23950</fullName>
    </submittedName>
</protein>
<feature type="domain" description="F-box protein At3g26010-like beta-propeller" evidence="1">
    <location>
        <begin position="56"/>
        <end position="447"/>
    </location>
</feature>
<dbReference type="PANTHER" id="PTHR35546:SF70">
    <property type="entry name" value="F-BOX PROTEIN INTERACTION DOMAIN PROTEIN"/>
    <property type="match status" value="1"/>
</dbReference>
<name>A0ABM0VIQ5_CAMSA</name>
<dbReference type="RefSeq" id="XP_010456810.1">
    <property type="nucleotide sequence ID" value="XM_010458508.1"/>
</dbReference>
<dbReference type="PANTHER" id="PTHR35546">
    <property type="entry name" value="F-BOX PROTEIN INTERACTION DOMAIN PROTEIN-RELATED"/>
    <property type="match status" value="1"/>
</dbReference>
<dbReference type="Pfam" id="PF24750">
    <property type="entry name" value="b-prop_At3g26010-like"/>
    <property type="match status" value="1"/>
</dbReference>
<dbReference type="GeneID" id="104738312"/>
<keyword evidence="2" id="KW-1185">Reference proteome</keyword>
<evidence type="ECO:0000259" key="1">
    <source>
        <dbReference type="Pfam" id="PF24750"/>
    </source>
</evidence>
<accession>A0ABM0VIQ5</accession>
<organism evidence="2 3">
    <name type="scientific">Camelina sativa</name>
    <name type="common">False flax</name>
    <name type="synonym">Myagrum sativum</name>
    <dbReference type="NCBI Taxonomy" id="90675"/>
    <lineage>
        <taxon>Eukaryota</taxon>
        <taxon>Viridiplantae</taxon>
        <taxon>Streptophyta</taxon>
        <taxon>Embryophyta</taxon>
        <taxon>Tracheophyta</taxon>
        <taxon>Spermatophyta</taxon>
        <taxon>Magnoliopsida</taxon>
        <taxon>eudicotyledons</taxon>
        <taxon>Gunneridae</taxon>
        <taxon>Pentapetalae</taxon>
        <taxon>rosids</taxon>
        <taxon>malvids</taxon>
        <taxon>Brassicales</taxon>
        <taxon>Brassicaceae</taxon>
        <taxon>Camelineae</taxon>
        <taxon>Camelina</taxon>
    </lineage>
</organism>
<evidence type="ECO:0000313" key="3">
    <source>
        <dbReference type="RefSeq" id="XP_010456810.1"/>
    </source>
</evidence>